<evidence type="ECO:0000256" key="6">
    <source>
        <dbReference type="ARBA" id="ARBA00022847"/>
    </source>
</evidence>
<feature type="transmembrane region" description="Helical" evidence="10">
    <location>
        <begin position="428"/>
        <end position="448"/>
    </location>
</feature>
<proteinExistence type="inferred from homology"/>
<feature type="transmembrane region" description="Helical" evidence="10">
    <location>
        <begin position="384"/>
        <end position="407"/>
    </location>
</feature>
<evidence type="ECO:0000256" key="3">
    <source>
        <dbReference type="ARBA" id="ARBA00022448"/>
    </source>
</evidence>
<feature type="transmembrane region" description="Helical" evidence="10">
    <location>
        <begin position="89"/>
        <end position="109"/>
    </location>
</feature>
<feature type="transmembrane region" description="Helical" evidence="10">
    <location>
        <begin position="454"/>
        <end position="475"/>
    </location>
</feature>
<dbReference type="EMBL" id="JALJOT010000002">
    <property type="protein sequence ID" value="KAK9917567.1"/>
    <property type="molecule type" value="Genomic_DNA"/>
</dbReference>
<protein>
    <recommendedName>
        <fullName evidence="11">Major facilitator superfamily (MFS) profile domain-containing protein</fullName>
    </recommendedName>
</protein>
<evidence type="ECO:0000256" key="9">
    <source>
        <dbReference type="RuleBase" id="RU003346"/>
    </source>
</evidence>
<feature type="transmembrane region" description="Helical" evidence="10">
    <location>
        <begin position="359"/>
        <end position="378"/>
    </location>
</feature>
<feature type="transmembrane region" description="Helical" evidence="10">
    <location>
        <begin position="289"/>
        <end position="311"/>
    </location>
</feature>
<feature type="transmembrane region" description="Helical" evidence="10">
    <location>
        <begin position="323"/>
        <end position="347"/>
    </location>
</feature>
<evidence type="ECO:0000313" key="13">
    <source>
        <dbReference type="Proteomes" id="UP001491310"/>
    </source>
</evidence>
<evidence type="ECO:0000256" key="1">
    <source>
        <dbReference type="ARBA" id="ARBA00004141"/>
    </source>
</evidence>
<keyword evidence="5 10" id="KW-0812">Transmembrane</keyword>
<keyword evidence="4" id="KW-0762">Sugar transport</keyword>
<dbReference type="InterPro" id="IPR003663">
    <property type="entry name" value="Sugar/inositol_transpt"/>
</dbReference>
<evidence type="ECO:0000256" key="4">
    <source>
        <dbReference type="ARBA" id="ARBA00022597"/>
    </source>
</evidence>
<evidence type="ECO:0000256" key="7">
    <source>
        <dbReference type="ARBA" id="ARBA00022989"/>
    </source>
</evidence>
<dbReference type="InterPro" id="IPR020846">
    <property type="entry name" value="MFS_dom"/>
</dbReference>
<dbReference type="SUPFAM" id="SSF103473">
    <property type="entry name" value="MFS general substrate transporter"/>
    <property type="match status" value="1"/>
</dbReference>
<feature type="transmembrane region" description="Helical" evidence="10">
    <location>
        <begin position="175"/>
        <end position="196"/>
    </location>
</feature>
<keyword evidence="13" id="KW-1185">Reference proteome</keyword>
<accession>A0ABR2Z0V2</accession>
<dbReference type="PROSITE" id="PS00216">
    <property type="entry name" value="SUGAR_TRANSPORT_1"/>
    <property type="match status" value="1"/>
</dbReference>
<evidence type="ECO:0000256" key="8">
    <source>
        <dbReference type="ARBA" id="ARBA00023136"/>
    </source>
</evidence>
<organism evidence="12 13">
    <name type="scientific">Coccomyxa subellipsoidea</name>
    <dbReference type="NCBI Taxonomy" id="248742"/>
    <lineage>
        <taxon>Eukaryota</taxon>
        <taxon>Viridiplantae</taxon>
        <taxon>Chlorophyta</taxon>
        <taxon>core chlorophytes</taxon>
        <taxon>Trebouxiophyceae</taxon>
        <taxon>Trebouxiophyceae incertae sedis</taxon>
        <taxon>Coccomyxaceae</taxon>
        <taxon>Coccomyxa</taxon>
    </lineage>
</organism>
<dbReference type="InterPro" id="IPR044778">
    <property type="entry name" value="MFS_STP/MST-like_plant"/>
</dbReference>
<feature type="transmembrane region" description="Helical" evidence="10">
    <location>
        <begin position="141"/>
        <end position="163"/>
    </location>
</feature>
<keyword evidence="6" id="KW-0769">Symport</keyword>
<feature type="transmembrane region" description="Helical" evidence="10">
    <location>
        <begin position="21"/>
        <end position="41"/>
    </location>
</feature>
<feature type="domain" description="Major facilitator superfamily (MFS) profile" evidence="11">
    <location>
        <begin position="28"/>
        <end position="479"/>
    </location>
</feature>
<dbReference type="Proteomes" id="UP001491310">
    <property type="component" value="Unassembled WGS sequence"/>
</dbReference>
<comment type="caution">
    <text evidence="12">The sequence shown here is derived from an EMBL/GenBank/DDBJ whole genome shotgun (WGS) entry which is preliminary data.</text>
</comment>
<comment type="subcellular location">
    <subcellularLocation>
        <location evidence="1">Membrane</location>
        <topology evidence="1">Multi-pass membrane protein</topology>
    </subcellularLocation>
</comment>
<name>A0ABR2Z0V2_9CHLO</name>
<dbReference type="PROSITE" id="PS50850">
    <property type="entry name" value="MFS"/>
    <property type="match status" value="1"/>
</dbReference>
<dbReference type="InterPro" id="IPR045262">
    <property type="entry name" value="STP/PLT_plant"/>
</dbReference>
<comment type="similarity">
    <text evidence="2 9">Belongs to the major facilitator superfamily. Sugar transporter (TC 2.A.1.1) family.</text>
</comment>
<dbReference type="CDD" id="cd17361">
    <property type="entry name" value="MFS_STP"/>
    <property type="match status" value="1"/>
</dbReference>
<dbReference type="PRINTS" id="PR00171">
    <property type="entry name" value="SUGRTRNSPORT"/>
</dbReference>
<evidence type="ECO:0000259" key="11">
    <source>
        <dbReference type="PROSITE" id="PS50850"/>
    </source>
</evidence>
<keyword evidence="3 9" id="KW-0813">Transport</keyword>
<dbReference type="InterPro" id="IPR005829">
    <property type="entry name" value="Sugar_transporter_CS"/>
</dbReference>
<evidence type="ECO:0000313" key="12">
    <source>
        <dbReference type="EMBL" id="KAK9917567.1"/>
    </source>
</evidence>
<dbReference type="NCBIfam" id="TIGR00879">
    <property type="entry name" value="SP"/>
    <property type="match status" value="1"/>
</dbReference>
<dbReference type="PROSITE" id="PS00217">
    <property type="entry name" value="SUGAR_TRANSPORT_2"/>
    <property type="match status" value="1"/>
</dbReference>
<dbReference type="PANTHER" id="PTHR23500">
    <property type="entry name" value="SOLUTE CARRIER FAMILY 2, FACILITATED GLUCOSE TRANSPORTER"/>
    <property type="match status" value="1"/>
</dbReference>
<reference evidence="12 13" key="1">
    <citation type="journal article" date="2024" name="Nat. Commun.">
        <title>Phylogenomics reveals the evolutionary origins of lichenization in chlorophyte algae.</title>
        <authorList>
            <person name="Puginier C."/>
            <person name="Libourel C."/>
            <person name="Otte J."/>
            <person name="Skaloud P."/>
            <person name="Haon M."/>
            <person name="Grisel S."/>
            <person name="Petersen M."/>
            <person name="Berrin J.G."/>
            <person name="Delaux P.M."/>
            <person name="Dal Grande F."/>
            <person name="Keller J."/>
        </authorList>
    </citation>
    <scope>NUCLEOTIDE SEQUENCE [LARGE SCALE GENOMIC DNA]</scope>
    <source>
        <strain evidence="12 13">SAG 216-7</strain>
    </source>
</reference>
<dbReference type="InterPro" id="IPR005828">
    <property type="entry name" value="MFS_sugar_transport-like"/>
</dbReference>
<evidence type="ECO:0000256" key="5">
    <source>
        <dbReference type="ARBA" id="ARBA00022692"/>
    </source>
</evidence>
<keyword evidence="8 10" id="KW-0472">Membrane</keyword>
<sequence length="524" mass="56900">MAGGLAVAVVGGRSAEYHAELSWRVFLVCIVASSGGLLFGYDLGIAGGVASMQGFLERFFPEVIEQKLKALQIPANKDYCQFDSQILQLWQSSMFLAGAFAGLLASWVSNRFGRRLTMILGGFAFIVGSIMQATADVIAPLVVGRIILGLAIGFATQAVPVYLSEMSPAALRGSLNICFQLATAFGILIANCINYGTNYLGPNLGWRLSLGLASVPALVFFVGSLLLPDTPNSLVQRGFEKEGRQILELMRGTKSVDAELADIKDAVMEASKHNSSLRLFTQRRHLPQLLFAILIPIFQQFTGINAFIFYAPQIFITLGMAQTASLLGIVIVTAINIGATLLAIYLVDRVGRKRLFGAGGVQMILAQIATTILMAITFRHTSPPIYSIILIEAFICMFTAGFAYSWGPLGWLVPTEIHTIETRSAGQSVTVFTNFLASFCIAQSYLSMLCRLEYITFISFAACVAVMTLTVIFLLPETKGVPIEEVDLIWEQHPIWKRVVGPEISQARRGTEVASVRVSHGGCL</sequence>
<dbReference type="InterPro" id="IPR036259">
    <property type="entry name" value="MFS_trans_sf"/>
</dbReference>
<keyword evidence="7 10" id="KW-1133">Transmembrane helix</keyword>
<feature type="transmembrane region" description="Helical" evidence="10">
    <location>
        <begin position="208"/>
        <end position="227"/>
    </location>
</feature>
<gene>
    <name evidence="12" type="ORF">WJX75_005843</name>
</gene>
<dbReference type="Gene3D" id="1.20.1250.20">
    <property type="entry name" value="MFS general substrate transporter like domains"/>
    <property type="match status" value="1"/>
</dbReference>
<evidence type="ECO:0000256" key="2">
    <source>
        <dbReference type="ARBA" id="ARBA00010992"/>
    </source>
</evidence>
<evidence type="ECO:0000256" key="10">
    <source>
        <dbReference type="SAM" id="Phobius"/>
    </source>
</evidence>
<dbReference type="PANTHER" id="PTHR23500:SF357">
    <property type="entry name" value="IP12678P"/>
    <property type="match status" value="1"/>
</dbReference>
<dbReference type="Pfam" id="PF00083">
    <property type="entry name" value="Sugar_tr"/>
    <property type="match status" value="1"/>
</dbReference>